<keyword evidence="3" id="KW-1185">Reference proteome</keyword>
<reference evidence="3" key="1">
    <citation type="submission" date="2015-08" db="EMBL/GenBank/DDBJ databases">
        <title>Fjat-14210 dsm16467.</title>
        <authorList>
            <person name="Liu B."/>
            <person name="Wang J."/>
            <person name="Zhu Y."/>
            <person name="Liu G."/>
            <person name="Chen Q."/>
            <person name="Chen Z."/>
            <person name="Lan J."/>
            <person name="Che J."/>
            <person name="Ge C."/>
            <person name="Shi H."/>
            <person name="Pan Z."/>
            <person name="Liu X."/>
        </authorList>
    </citation>
    <scope>NUCLEOTIDE SEQUENCE [LARGE SCALE GENOMIC DNA]</scope>
    <source>
        <strain evidence="3">DSM 16467</strain>
    </source>
</reference>
<dbReference type="STRING" id="284581.AMD01_09860"/>
<comment type="caution">
    <text evidence="2">The sequence shown here is derived from an EMBL/GenBank/DDBJ whole genome shotgun (WGS) entry which is preliminary data.</text>
</comment>
<dbReference type="RefSeq" id="WP_053401230.1">
    <property type="nucleotide sequence ID" value="NZ_LILC01000013.1"/>
</dbReference>
<dbReference type="Pfam" id="PF12867">
    <property type="entry name" value="DinB_2"/>
    <property type="match status" value="1"/>
</dbReference>
<protein>
    <submittedName>
        <fullName evidence="2">Metal-dependent hydrolase</fullName>
    </submittedName>
</protein>
<dbReference type="AlphaFoldDB" id="A0A0M0L5L7"/>
<evidence type="ECO:0000259" key="1">
    <source>
        <dbReference type="Pfam" id="PF12867"/>
    </source>
</evidence>
<dbReference type="PATRIC" id="fig|284581.3.peg.2050"/>
<sequence>MNAQYPIGPFVKPSSYSLEEVKQWIEDIRSFPRLLKQITHQLSTNQLDTPYRKNGWTVRQVVHHVADSHMNAFIRFKLALTEDFPLIKTYDEKKWATLSDCSLPIEASLKMVEGIHERWYALIKEMDETDFHRTMNHPEYADPQPLYTNLGLYSWHGRHHLSHIELVAHAQKA</sequence>
<proteinExistence type="predicted"/>
<dbReference type="InterPro" id="IPR034660">
    <property type="entry name" value="DinB/YfiT-like"/>
</dbReference>
<dbReference type="NCBIfam" id="NF009807">
    <property type="entry name" value="PRK13291.1"/>
    <property type="match status" value="1"/>
</dbReference>
<keyword evidence="2" id="KW-0378">Hydrolase</keyword>
<gene>
    <name evidence="2" type="ORF">AMD01_09860</name>
</gene>
<dbReference type="EMBL" id="LILC01000013">
    <property type="protein sequence ID" value="KOO46162.1"/>
    <property type="molecule type" value="Genomic_DNA"/>
</dbReference>
<dbReference type="Proteomes" id="UP000037558">
    <property type="component" value="Unassembled WGS sequence"/>
</dbReference>
<dbReference type="GO" id="GO:0016787">
    <property type="term" value="F:hydrolase activity"/>
    <property type="evidence" value="ECO:0007669"/>
    <property type="project" value="UniProtKB-KW"/>
</dbReference>
<evidence type="ECO:0000313" key="2">
    <source>
        <dbReference type="EMBL" id="KOO46162.1"/>
    </source>
</evidence>
<dbReference type="Gene3D" id="1.20.120.450">
    <property type="entry name" value="dinb family like domain"/>
    <property type="match status" value="1"/>
</dbReference>
<dbReference type="InterPro" id="IPR024775">
    <property type="entry name" value="DinB-like"/>
</dbReference>
<feature type="domain" description="DinB-like" evidence="1">
    <location>
        <begin position="33"/>
        <end position="164"/>
    </location>
</feature>
<organism evidence="2 3">
    <name type="scientific">Priestia koreensis</name>
    <dbReference type="NCBI Taxonomy" id="284581"/>
    <lineage>
        <taxon>Bacteria</taxon>
        <taxon>Bacillati</taxon>
        <taxon>Bacillota</taxon>
        <taxon>Bacilli</taxon>
        <taxon>Bacillales</taxon>
        <taxon>Bacillaceae</taxon>
        <taxon>Priestia</taxon>
    </lineage>
</organism>
<accession>A0A0M0L5L7</accession>
<dbReference type="SUPFAM" id="SSF109854">
    <property type="entry name" value="DinB/YfiT-like putative metalloenzymes"/>
    <property type="match status" value="1"/>
</dbReference>
<dbReference type="OrthoDB" id="9796039at2"/>
<evidence type="ECO:0000313" key="3">
    <source>
        <dbReference type="Proteomes" id="UP000037558"/>
    </source>
</evidence>
<name>A0A0M0L5L7_9BACI</name>